<proteinExistence type="predicted"/>
<organism evidence="1 2">
    <name type="scientific">Brassica carinata</name>
    <name type="common">Ethiopian mustard</name>
    <name type="synonym">Abyssinian cabbage</name>
    <dbReference type="NCBI Taxonomy" id="52824"/>
    <lineage>
        <taxon>Eukaryota</taxon>
        <taxon>Viridiplantae</taxon>
        <taxon>Streptophyta</taxon>
        <taxon>Embryophyta</taxon>
        <taxon>Tracheophyta</taxon>
        <taxon>Spermatophyta</taxon>
        <taxon>Magnoliopsida</taxon>
        <taxon>eudicotyledons</taxon>
        <taxon>Gunneridae</taxon>
        <taxon>Pentapetalae</taxon>
        <taxon>rosids</taxon>
        <taxon>malvids</taxon>
        <taxon>Brassicales</taxon>
        <taxon>Brassicaceae</taxon>
        <taxon>Brassiceae</taxon>
        <taxon>Brassica</taxon>
    </lineage>
</organism>
<dbReference type="Proteomes" id="UP000886595">
    <property type="component" value="Unassembled WGS sequence"/>
</dbReference>
<name>A0A8X7UQY1_BRACI</name>
<evidence type="ECO:0000313" key="2">
    <source>
        <dbReference type="Proteomes" id="UP000886595"/>
    </source>
</evidence>
<evidence type="ECO:0000313" key="1">
    <source>
        <dbReference type="EMBL" id="KAG2286621.1"/>
    </source>
</evidence>
<reference evidence="1 2" key="1">
    <citation type="submission" date="2020-02" db="EMBL/GenBank/DDBJ databases">
        <authorList>
            <person name="Ma Q."/>
            <person name="Huang Y."/>
            <person name="Song X."/>
            <person name="Pei D."/>
        </authorList>
    </citation>
    <scope>NUCLEOTIDE SEQUENCE [LARGE SCALE GENOMIC DNA]</scope>
    <source>
        <strain evidence="1">Sxm20200214</strain>
        <tissue evidence="1">Leaf</tissue>
    </source>
</reference>
<dbReference type="OrthoDB" id="1109146at2759"/>
<protein>
    <submittedName>
        <fullName evidence="1">Uncharacterized protein</fullName>
    </submittedName>
</protein>
<accession>A0A8X7UQY1</accession>
<keyword evidence="2" id="KW-1185">Reference proteome</keyword>
<gene>
    <name evidence="1" type="ORF">Bca52824_046225</name>
</gene>
<sequence length="84" mass="9862">MFSEQTVLSFIFCQIRLFSNNVFFIFGKWRHSCQEVHHLTTYRRHLKAGSMFSLSGFDVTRCNQNFSLSDSPLLIWLSDSTSFD</sequence>
<dbReference type="AlphaFoldDB" id="A0A8X7UQY1"/>
<dbReference type="EMBL" id="JAAMPC010000010">
    <property type="protein sequence ID" value="KAG2286621.1"/>
    <property type="molecule type" value="Genomic_DNA"/>
</dbReference>
<comment type="caution">
    <text evidence="1">The sequence shown here is derived from an EMBL/GenBank/DDBJ whole genome shotgun (WGS) entry which is preliminary data.</text>
</comment>